<dbReference type="GO" id="GO:0034457">
    <property type="term" value="C:Mpp10 complex"/>
    <property type="evidence" value="ECO:0007669"/>
    <property type="project" value="TreeGrafter"/>
</dbReference>
<evidence type="ECO:0000259" key="8">
    <source>
        <dbReference type="SMART" id="SM01390"/>
    </source>
</evidence>
<proteinExistence type="inferred from homology"/>
<accession>A0A023B8Z0</accession>
<dbReference type="SMART" id="SM01390">
    <property type="entry name" value="Ribosomal_S4"/>
    <property type="match status" value="1"/>
</dbReference>
<evidence type="ECO:0000313" key="9">
    <source>
        <dbReference type="EMBL" id="EZG70626.1"/>
    </source>
</evidence>
<comment type="similarity">
    <text evidence="2">Belongs to the universal ribosomal protein uS4 family.</text>
</comment>
<dbReference type="GO" id="GO:0030515">
    <property type="term" value="F:snoRNA binding"/>
    <property type="evidence" value="ECO:0007669"/>
    <property type="project" value="TreeGrafter"/>
</dbReference>
<comment type="subcellular location">
    <subcellularLocation>
        <location evidence="1">Nucleus</location>
        <location evidence="1">Nucleolus</location>
    </subcellularLocation>
</comment>
<dbReference type="PANTHER" id="PTHR11831:SF1">
    <property type="entry name" value="U3 SMALL NUCLEOLAR RIBONUCLEOPROTEIN PROTEIN IMP3"/>
    <property type="match status" value="1"/>
</dbReference>
<dbReference type="Gene3D" id="3.10.290.10">
    <property type="entry name" value="RNA-binding S4 domain"/>
    <property type="match status" value="1"/>
</dbReference>
<dbReference type="CDD" id="cd00165">
    <property type="entry name" value="S4"/>
    <property type="match status" value="1"/>
</dbReference>
<dbReference type="VEuPathDB" id="CryptoDB:GNI_055090"/>
<dbReference type="InterPro" id="IPR036986">
    <property type="entry name" value="S4_RNA-bd_sf"/>
</dbReference>
<reference evidence="9" key="1">
    <citation type="submission" date="2013-12" db="EMBL/GenBank/DDBJ databases">
        <authorList>
            <person name="Omoto C.K."/>
            <person name="Sibley D."/>
            <person name="Venepally P."/>
            <person name="Hadjithomas M."/>
            <person name="Karamycheva S."/>
            <person name="Brunk B."/>
            <person name="Roos D."/>
            <person name="Caler E."/>
            <person name="Lorenzi H."/>
        </authorList>
    </citation>
    <scope>NUCLEOTIDE SEQUENCE</scope>
</reference>
<gene>
    <name evidence="9" type="ORF">GNI_055090</name>
</gene>
<keyword evidence="5" id="KW-0539">Nucleus</keyword>
<dbReference type="EMBL" id="AFNH02000419">
    <property type="protein sequence ID" value="EZG70626.1"/>
    <property type="molecule type" value="Genomic_DNA"/>
</dbReference>
<organism evidence="9 10">
    <name type="scientific">Gregarina niphandrodes</name>
    <name type="common">Septate eugregarine</name>
    <dbReference type="NCBI Taxonomy" id="110365"/>
    <lineage>
        <taxon>Eukaryota</taxon>
        <taxon>Sar</taxon>
        <taxon>Alveolata</taxon>
        <taxon>Apicomplexa</taxon>
        <taxon>Conoidasida</taxon>
        <taxon>Gregarinasina</taxon>
        <taxon>Eugregarinorida</taxon>
        <taxon>Gregarinidae</taxon>
        <taxon>Gregarina</taxon>
    </lineage>
</organism>
<dbReference type="GO" id="GO:0019843">
    <property type="term" value="F:rRNA binding"/>
    <property type="evidence" value="ECO:0007669"/>
    <property type="project" value="InterPro"/>
</dbReference>
<keyword evidence="3" id="KW-0690">Ribosome biogenesis</keyword>
<name>A0A023B8Z0_GRENI</name>
<dbReference type="Pfam" id="PF00163">
    <property type="entry name" value="Ribosomal_S4"/>
    <property type="match status" value="1"/>
</dbReference>
<evidence type="ECO:0000256" key="5">
    <source>
        <dbReference type="ARBA" id="ARBA00023242"/>
    </source>
</evidence>
<dbReference type="InterPro" id="IPR022801">
    <property type="entry name" value="Ribosomal_uS4"/>
</dbReference>
<evidence type="ECO:0000256" key="1">
    <source>
        <dbReference type="ARBA" id="ARBA00004604"/>
    </source>
</evidence>
<dbReference type="Proteomes" id="UP000019763">
    <property type="component" value="Unassembled WGS sequence"/>
</dbReference>
<dbReference type="GO" id="GO:0006364">
    <property type="term" value="P:rRNA processing"/>
    <property type="evidence" value="ECO:0007669"/>
    <property type="project" value="TreeGrafter"/>
</dbReference>
<dbReference type="OMA" id="FRIKHEQ"/>
<dbReference type="GeneID" id="22912034"/>
<dbReference type="InterPro" id="IPR002942">
    <property type="entry name" value="S4_RNA-bd"/>
</dbReference>
<dbReference type="eggNOG" id="KOG4655">
    <property type="taxonomic scope" value="Eukaryota"/>
</dbReference>
<dbReference type="GO" id="GO:0042274">
    <property type="term" value="P:ribosomal small subunit biogenesis"/>
    <property type="evidence" value="ECO:0007669"/>
    <property type="project" value="TreeGrafter"/>
</dbReference>
<protein>
    <submittedName>
        <fullName evidence="9">U3 small nucleolar ribonucleoprotein IMP3</fullName>
    </submittedName>
</protein>
<evidence type="ECO:0000256" key="3">
    <source>
        <dbReference type="ARBA" id="ARBA00022517"/>
    </source>
</evidence>
<dbReference type="SUPFAM" id="SSF55174">
    <property type="entry name" value="Alpha-L RNA-binding motif"/>
    <property type="match status" value="1"/>
</dbReference>
<keyword evidence="4 7" id="KW-0694">RNA-binding</keyword>
<evidence type="ECO:0000256" key="6">
    <source>
        <dbReference type="ARBA" id="ARBA00023274"/>
    </source>
</evidence>
<dbReference type="RefSeq" id="XP_011129912.1">
    <property type="nucleotide sequence ID" value="XM_011131610.1"/>
</dbReference>
<evidence type="ECO:0000256" key="7">
    <source>
        <dbReference type="PROSITE-ProRule" id="PRU00182"/>
    </source>
</evidence>
<dbReference type="InterPro" id="IPR001912">
    <property type="entry name" value="Ribosomal_uS4_N"/>
</dbReference>
<evidence type="ECO:0000313" key="10">
    <source>
        <dbReference type="Proteomes" id="UP000019763"/>
    </source>
</evidence>
<dbReference type="GO" id="GO:0032040">
    <property type="term" value="C:small-subunit processome"/>
    <property type="evidence" value="ECO:0007669"/>
    <property type="project" value="TreeGrafter"/>
</dbReference>
<keyword evidence="10" id="KW-1185">Reference proteome</keyword>
<dbReference type="AlphaFoldDB" id="A0A023B8Z0"/>
<evidence type="ECO:0000256" key="4">
    <source>
        <dbReference type="ARBA" id="ARBA00022884"/>
    </source>
</evidence>
<feature type="domain" description="Small ribosomal subunit protein uS4 N-terminal" evidence="8">
    <location>
        <begin position="2"/>
        <end position="104"/>
    </location>
</feature>
<dbReference type="PANTHER" id="PTHR11831">
    <property type="entry name" value="30S 40S RIBOSOMAL PROTEIN"/>
    <property type="match status" value="1"/>
</dbReference>
<evidence type="ECO:0000256" key="2">
    <source>
        <dbReference type="ARBA" id="ARBA00007465"/>
    </source>
</evidence>
<keyword evidence="6 9" id="KW-0687">Ribonucleoprotein</keyword>
<dbReference type="OrthoDB" id="10248812at2759"/>
<dbReference type="Pfam" id="PF01479">
    <property type="entry name" value="S4"/>
    <property type="match status" value="1"/>
</dbReference>
<dbReference type="PROSITE" id="PS50889">
    <property type="entry name" value="S4"/>
    <property type="match status" value="1"/>
</dbReference>
<comment type="caution">
    <text evidence="9">The sequence shown here is derived from an EMBL/GenBank/DDBJ whole genome shotgun (WGS) entry which is preliminary data.</text>
</comment>
<sequence>MKLNYVEQKLLKKVNLFDYKDNNVNMNRVISKFGLRSSKEYRQYNKVALEIQQLVAILRTLPSESEVRQKIGKSLLDKLYRLGIINDVSSLEVVENFGVSYLCRRRITWILKKIKMAQHTQHAIDLVQHGHIKIGNDVVKDPAMLVTRQMEDLITWADGSKYKKHISEFHDTKDDFTLLNL</sequence>